<dbReference type="PANTHER" id="PTHR43133:SF50">
    <property type="entry name" value="ECF RNA POLYMERASE SIGMA FACTOR SIGM"/>
    <property type="match status" value="1"/>
</dbReference>
<evidence type="ECO:0000256" key="3">
    <source>
        <dbReference type="ARBA" id="ARBA00023082"/>
    </source>
</evidence>
<evidence type="ECO:0000259" key="7">
    <source>
        <dbReference type="Pfam" id="PF08281"/>
    </source>
</evidence>
<sequence length="173" mass="19574">MSGTDPAFVKFVQERSAALLRYGYVLTGDPHDAADLTQEALSRLGSSWSRVRSQDDPEGYVRTVMARLHISWWRRRRRERSFGSVPEQAYTDVGFARTEAAAGLWRALAGLPPRQRAVLVLRYYESLADQEIATLLNISSTTVRSQAARGLAKLRERWAHERTNVSTTIGRPR</sequence>
<evidence type="ECO:0000313" key="9">
    <source>
        <dbReference type="Proteomes" id="UP000619260"/>
    </source>
</evidence>
<keyword evidence="3" id="KW-0731">Sigma factor</keyword>
<evidence type="ECO:0000313" key="8">
    <source>
        <dbReference type="EMBL" id="GIJ51358.1"/>
    </source>
</evidence>
<dbReference type="AlphaFoldDB" id="A0A8J4DVN2"/>
<feature type="domain" description="RNA polymerase sigma-70 region 2" evidence="6">
    <location>
        <begin position="15"/>
        <end position="78"/>
    </location>
</feature>
<name>A0A8J4DVN2_9ACTN</name>
<dbReference type="InterPro" id="IPR013324">
    <property type="entry name" value="RNA_pol_sigma_r3/r4-like"/>
</dbReference>
<dbReference type="InterPro" id="IPR014325">
    <property type="entry name" value="RNA_pol_sigma-E_actinobac"/>
</dbReference>
<reference evidence="8" key="1">
    <citation type="submission" date="2021-01" db="EMBL/GenBank/DDBJ databases">
        <title>Whole genome shotgun sequence of Virgisporangium aliadipatigenens NBRC 105644.</title>
        <authorList>
            <person name="Komaki H."/>
            <person name="Tamura T."/>
        </authorList>
    </citation>
    <scope>NUCLEOTIDE SEQUENCE</scope>
    <source>
        <strain evidence="8">NBRC 105644</strain>
    </source>
</reference>
<comment type="caution">
    <text evidence="8">The sequence shown here is derived from an EMBL/GenBank/DDBJ whole genome shotgun (WGS) entry which is preliminary data.</text>
</comment>
<dbReference type="Gene3D" id="1.10.1740.10">
    <property type="match status" value="1"/>
</dbReference>
<dbReference type="GO" id="GO:0003677">
    <property type="term" value="F:DNA binding"/>
    <property type="evidence" value="ECO:0007669"/>
    <property type="project" value="UniProtKB-KW"/>
</dbReference>
<dbReference type="InterPro" id="IPR014284">
    <property type="entry name" value="RNA_pol_sigma-70_dom"/>
</dbReference>
<evidence type="ECO:0000256" key="2">
    <source>
        <dbReference type="ARBA" id="ARBA00023015"/>
    </source>
</evidence>
<evidence type="ECO:0000259" key="6">
    <source>
        <dbReference type="Pfam" id="PF04542"/>
    </source>
</evidence>
<evidence type="ECO:0000256" key="4">
    <source>
        <dbReference type="ARBA" id="ARBA00023125"/>
    </source>
</evidence>
<dbReference type="SUPFAM" id="SSF88946">
    <property type="entry name" value="Sigma2 domain of RNA polymerase sigma factors"/>
    <property type="match status" value="1"/>
</dbReference>
<keyword evidence="2" id="KW-0805">Transcription regulation</keyword>
<dbReference type="CDD" id="cd06171">
    <property type="entry name" value="Sigma70_r4"/>
    <property type="match status" value="1"/>
</dbReference>
<dbReference type="NCBIfam" id="TIGR02937">
    <property type="entry name" value="sigma70-ECF"/>
    <property type="match status" value="1"/>
</dbReference>
<proteinExistence type="inferred from homology"/>
<dbReference type="InterPro" id="IPR013325">
    <property type="entry name" value="RNA_pol_sigma_r2"/>
</dbReference>
<dbReference type="Gene3D" id="1.10.10.10">
    <property type="entry name" value="Winged helix-like DNA-binding domain superfamily/Winged helix DNA-binding domain"/>
    <property type="match status" value="1"/>
</dbReference>
<dbReference type="SUPFAM" id="SSF88659">
    <property type="entry name" value="Sigma3 and sigma4 domains of RNA polymerase sigma factors"/>
    <property type="match status" value="1"/>
</dbReference>
<gene>
    <name evidence="8" type="ORF">Val02_82440</name>
</gene>
<keyword evidence="8" id="KW-0240">DNA-directed RNA polymerase</keyword>
<keyword evidence="5" id="KW-0804">Transcription</keyword>
<keyword evidence="4" id="KW-0238">DNA-binding</keyword>
<organism evidence="8 9">
    <name type="scientific">Virgisporangium aliadipatigenens</name>
    <dbReference type="NCBI Taxonomy" id="741659"/>
    <lineage>
        <taxon>Bacteria</taxon>
        <taxon>Bacillati</taxon>
        <taxon>Actinomycetota</taxon>
        <taxon>Actinomycetes</taxon>
        <taxon>Micromonosporales</taxon>
        <taxon>Micromonosporaceae</taxon>
        <taxon>Virgisporangium</taxon>
    </lineage>
</organism>
<dbReference type="InterPro" id="IPR039425">
    <property type="entry name" value="RNA_pol_sigma-70-like"/>
</dbReference>
<dbReference type="GO" id="GO:0000428">
    <property type="term" value="C:DNA-directed RNA polymerase complex"/>
    <property type="evidence" value="ECO:0007669"/>
    <property type="project" value="UniProtKB-KW"/>
</dbReference>
<dbReference type="EMBL" id="BOPF01000047">
    <property type="protein sequence ID" value="GIJ51358.1"/>
    <property type="molecule type" value="Genomic_DNA"/>
</dbReference>
<dbReference type="GO" id="GO:0016987">
    <property type="term" value="F:sigma factor activity"/>
    <property type="evidence" value="ECO:0007669"/>
    <property type="project" value="UniProtKB-KW"/>
</dbReference>
<accession>A0A8J4DVN2</accession>
<dbReference type="InterPro" id="IPR013249">
    <property type="entry name" value="RNA_pol_sigma70_r4_t2"/>
</dbReference>
<dbReference type="InterPro" id="IPR036388">
    <property type="entry name" value="WH-like_DNA-bd_sf"/>
</dbReference>
<dbReference type="Pfam" id="PF04542">
    <property type="entry name" value="Sigma70_r2"/>
    <property type="match status" value="1"/>
</dbReference>
<protein>
    <submittedName>
        <fullName evidence="8">DNA-directed RNA polymerase sigma-70 factor</fullName>
    </submittedName>
</protein>
<dbReference type="NCBIfam" id="TIGR02983">
    <property type="entry name" value="SigE-fam_strep"/>
    <property type="match status" value="1"/>
</dbReference>
<dbReference type="GO" id="GO:0006352">
    <property type="term" value="P:DNA-templated transcription initiation"/>
    <property type="evidence" value="ECO:0007669"/>
    <property type="project" value="InterPro"/>
</dbReference>
<dbReference type="Proteomes" id="UP000619260">
    <property type="component" value="Unassembled WGS sequence"/>
</dbReference>
<dbReference type="RefSeq" id="WP_203904767.1">
    <property type="nucleotide sequence ID" value="NZ_BOPF01000047.1"/>
</dbReference>
<dbReference type="Pfam" id="PF08281">
    <property type="entry name" value="Sigma70_r4_2"/>
    <property type="match status" value="1"/>
</dbReference>
<feature type="domain" description="RNA polymerase sigma factor 70 region 4 type 2" evidence="7">
    <location>
        <begin position="104"/>
        <end position="154"/>
    </location>
</feature>
<dbReference type="InterPro" id="IPR007627">
    <property type="entry name" value="RNA_pol_sigma70_r2"/>
</dbReference>
<comment type="similarity">
    <text evidence="1">Belongs to the sigma-70 factor family. ECF subfamily.</text>
</comment>
<evidence type="ECO:0000256" key="1">
    <source>
        <dbReference type="ARBA" id="ARBA00010641"/>
    </source>
</evidence>
<evidence type="ECO:0000256" key="5">
    <source>
        <dbReference type="ARBA" id="ARBA00023163"/>
    </source>
</evidence>
<dbReference type="PANTHER" id="PTHR43133">
    <property type="entry name" value="RNA POLYMERASE ECF-TYPE SIGMA FACTO"/>
    <property type="match status" value="1"/>
</dbReference>
<keyword evidence="9" id="KW-1185">Reference proteome</keyword>